<evidence type="ECO:0000313" key="2">
    <source>
        <dbReference type="Proteomes" id="UP000298652"/>
    </source>
</evidence>
<dbReference type="Gramene" id="TKW24633">
    <property type="protein sequence ID" value="TKW24633"/>
    <property type="gene ID" value="SEVIR_3G061900v2"/>
</dbReference>
<gene>
    <name evidence="1" type="ORF">SEVIR_3G061900v2</name>
</gene>
<sequence>MLAPVPWAGMFALASDPARCCVGWTGRELTMREMASCTIYLAVDFASTDILHL</sequence>
<name>A0A4U6VA42_SETVI</name>
<proteinExistence type="predicted"/>
<dbReference type="AlphaFoldDB" id="A0A4U6VA42"/>
<reference evidence="1" key="1">
    <citation type="submission" date="2019-03" db="EMBL/GenBank/DDBJ databases">
        <title>WGS assembly of Setaria viridis.</title>
        <authorList>
            <person name="Huang P."/>
            <person name="Jenkins J."/>
            <person name="Grimwood J."/>
            <person name="Barry K."/>
            <person name="Healey A."/>
            <person name="Mamidi S."/>
            <person name="Sreedasyam A."/>
            <person name="Shu S."/>
            <person name="Feldman M."/>
            <person name="Wu J."/>
            <person name="Yu Y."/>
            <person name="Chen C."/>
            <person name="Johnson J."/>
            <person name="Rokhsar D."/>
            <person name="Baxter I."/>
            <person name="Schmutz J."/>
            <person name="Brutnell T."/>
            <person name="Kellogg E."/>
        </authorList>
    </citation>
    <scope>NUCLEOTIDE SEQUENCE [LARGE SCALE GENOMIC DNA]</scope>
</reference>
<protein>
    <submittedName>
        <fullName evidence="1">Uncharacterized protein</fullName>
    </submittedName>
</protein>
<dbReference type="EMBL" id="CM016554">
    <property type="protein sequence ID" value="TKW24633.1"/>
    <property type="molecule type" value="Genomic_DNA"/>
</dbReference>
<organism evidence="1 2">
    <name type="scientific">Setaria viridis</name>
    <name type="common">Green bristlegrass</name>
    <name type="synonym">Setaria italica subsp. viridis</name>
    <dbReference type="NCBI Taxonomy" id="4556"/>
    <lineage>
        <taxon>Eukaryota</taxon>
        <taxon>Viridiplantae</taxon>
        <taxon>Streptophyta</taxon>
        <taxon>Embryophyta</taxon>
        <taxon>Tracheophyta</taxon>
        <taxon>Spermatophyta</taxon>
        <taxon>Magnoliopsida</taxon>
        <taxon>Liliopsida</taxon>
        <taxon>Poales</taxon>
        <taxon>Poaceae</taxon>
        <taxon>PACMAD clade</taxon>
        <taxon>Panicoideae</taxon>
        <taxon>Panicodae</taxon>
        <taxon>Paniceae</taxon>
        <taxon>Cenchrinae</taxon>
        <taxon>Setaria</taxon>
    </lineage>
</organism>
<dbReference type="Proteomes" id="UP000298652">
    <property type="component" value="Chromosome 3"/>
</dbReference>
<accession>A0A4U6VA42</accession>
<evidence type="ECO:0000313" key="1">
    <source>
        <dbReference type="EMBL" id="TKW24633.1"/>
    </source>
</evidence>
<keyword evidence="2" id="KW-1185">Reference proteome</keyword>